<protein>
    <submittedName>
        <fullName evidence="2">Uncharacterized protein</fullName>
    </submittedName>
</protein>
<reference evidence="3" key="1">
    <citation type="submission" date="2016-10" db="EMBL/GenBank/DDBJ databases">
        <authorList>
            <person name="Varghese N."/>
            <person name="Submissions S."/>
        </authorList>
    </citation>
    <scope>NUCLEOTIDE SEQUENCE [LARGE SCALE GENOMIC DNA]</scope>
    <source>
        <strain evidence="3">DSM 11005</strain>
    </source>
</reference>
<dbReference type="PROSITE" id="PS51257">
    <property type="entry name" value="PROKAR_LIPOPROTEIN"/>
    <property type="match status" value="1"/>
</dbReference>
<dbReference type="RefSeq" id="WP_093729475.1">
    <property type="nucleotide sequence ID" value="NZ_FMYW01000003.1"/>
</dbReference>
<evidence type="ECO:0000313" key="3">
    <source>
        <dbReference type="Proteomes" id="UP000198943"/>
    </source>
</evidence>
<dbReference type="OrthoDB" id="2004920at2"/>
<sequence>MKTNRKKSSARSVRLLSVCMLSLFLFGSFGCAQDKPIVFDYASQPEEFVVKLKANQKYTIVRGKDRFPFSLTLKNDLVFDNGTSHLIWNKIDREARMLRAKERVPYLIRSNGKDYLYIYGDRVGDLNFIELSDTNSVRGADNAMLHFYEEPKDPRNLPVRIGINVLGPAAAELRYHVGKLGKPTPNEDPEGYRYCTAAYRKEKLVTTKDARVLIFANADAAEGKEETLPSGSVFTRLRTSKRLYTDLLLEDGRVFRVKERYLFSEPHSIMDVTDFADKPFEYKKADGKKG</sequence>
<name>A0A1G6J9F5_9FIRM</name>
<proteinExistence type="predicted"/>
<keyword evidence="3" id="KW-1185">Reference proteome</keyword>
<dbReference type="EMBL" id="FMYW01000003">
    <property type="protein sequence ID" value="SDC15388.1"/>
    <property type="molecule type" value="Genomic_DNA"/>
</dbReference>
<evidence type="ECO:0000256" key="1">
    <source>
        <dbReference type="SAM" id="SignalP"/>
    </source>
</evidence>
<accession>A0A1G6J9F5</accession>
<dbReference type="AlphaFoldDB" id="A0A1G6J9F5"/>
<keyword evidence="1" id="KW-0732">Signal</keyword>
<feature type="signal peptide" evidence="1">
    <location>
        <begin position="1"/>
        <end position="32"/>
    </location>
</feature>
<gene>
    <name evidence="2" type="ORF">SAMN04487864_10316</name>
</gene>
<feature type="chain" id="PRO_5011437607" evidence="1">
    <location>
        <begin position="33"/>
        <end position="290"/>
    </location>
</feature>
<evidence type="ECO:0000313" key="2">
    <source>
        <dbReference type="EMBL" id="SDC15388.1"/>
    </source>
</evidence>
<organism evidence="2 3">
    <name type="scientific">Succiniclasticum ruminis</name>
    <dbReference type="NCBI Taxonomy" id="40841"/>
    <lineage>
        <taxon>Bacteria</taxon>
        <taxon>Bacillati</taxon>
        <taxon>Bacillota</taxon>
        <taxon>Negativicutes</taxon>
        <taxon>Acidaminococcales</taxon>
        <taxon>Acidaminococcaceae</taxon>
        <taxon>Succiniclasticum</taxon>
    </lineage>
</organism>
<dbReference type="Proteomes" id="UP000198943">
    <property type="component" value="Unassembled WGS sequence"/>
</dbReference>